<evidence type="ECO:0000256" key="1">
    <source>
        <dbReference type="SAM" id="Phobius"/>
    </source>
</evidence>
<dbReference type="RefSeq" id="WP_200748856.1">
    <property type="nucleotide sequence ID" value="NZ_JAEOAH010000009.1"/>
</dbReference>
<dbReference type="Pfam" id="PF14150">
    <property type="entry name" value="YesK"/>
    <property type="match status" value="1"/>
</dbReference>
<organism evidence="2 3">
    <name type="scientific">Viridibacillus soli</name>
    <dbReference type="NCBI Taxonomy" id="2798301"/>
    <lineage>
        <taxon>Bacteria</taxon>
        <taxon>Bacillati</taxon>
        <taxon>Bacillota</taxon>
        <taxon>Bacilli</taxon>
        <taxon>Bacillales</taxon>
        <taxon>Caryophanaceae</taxon>
        <taxon>Viridibacillus</taxon>
    </lineage>
</organism>
<keyword evidence="1" id="KW-0812">Transmembrane</keyword>
<keyword evidence="3" id="KW-1185">Reference proteome</keyword>
<proteinExistence type="predicted"/>
<accession>A0ABS1H6N5</accession>
<keyword evidence="1" id="KW-1133">Transmembrane helix</keyword>
<name>A0ABS1H6N5_9BACL</name>
<keyword evidence="1" id="KW-0472">Membrane</keyword>
<evidence type="ECO:0000313" key="2">
    <source>
        <dbReference type="EMBL" id="MBK3495079.1"/>
    </source>
</evidence>
<gene>
    <name evidence="2" type="ORF">JFL43_09455</name>
</gene>
<evidence type="ECO:0000313" key="3">
    <source>
        <dbReference type="Proteomes" id="UP000618943"/>
    </source>
</evidence>
<dbReference type="Proteomes" id="UP000618943">
    <property type="component" value="Unassembled WGS sequence"/>
</dbReference>
<evidence type="ECO:0008006" key="4">
    <source>
        <dbReference type="Google" id="ProtNLM"/>
    </source>
</evidence>
<protein>
    <recommendedName>
        <fullName evidence="4">YesK-like protein</fullName>
    </recommendedName>
</protein>
<feature type="transmembrane region" description="Helical" evidence="1">
    <location>
        <begin position="35"/>
        <end position="54"/>
    </location>
</feature>
<sequence length="91" mass="9950">MMLLPLLYGIIAGVVLTLVVWILKKQGYSKATNVYTLATLVLGVLIVAYGYTVVRGFEGFAYFLLGTPIVLFSIITIIITTISNAKKHQSI</sequence>
<comment type="caution">
    <text evidence="2">The sequence shown here is derived from an EMBL/GenBank/DDBJ whole genome shotgun (WGS) entry which is preliminary data.</text>
</comment>
<dbReference type="InterPro" id="IPR025434">
    <property type="entry name" value="YesK-like"/>
</dbReference>
<feature type="transmembrane region" description="Helical" evidence="1">
    <location>
        <begin position="6"/>
        <end position="23"/>
    </location>
</feature>
<feature type="transmembrane region" description="Helical" evidence="1">
    <location>
        <begin position="60"/>
        <end position="82"/>
    </location>
</feature>
<reference evidence="2 3" key="1">
    <citation type="submission" date="2020-12" db="EMBL/GenBank/DDBJ databases">
        <title>YIM B01967 draft genome.</title>
        <authorList>
            <person name="Yan X."/>
        </authorList>
    </citation>
    <scope>NUCLEOTIDE SEQUENCE [LARGE SCALE GENOMIC DNA]</scope>
    <source>
        <strain evidence="2 3">YIM B01967</strain>
    </source>
</reference>
<dbReference type="EMBL" id="JAEOAH010000009">
    <property type="protein sequence ID" value="MBK3495079.1"/>
    <property type="molecule type" value="Genomic_DNA"/>
</dbReference>